<proteinExistence type="inferred from homology"/>
<protein>
    <submittedName>
        <fullName evidence="4">NAD-dependent epimerase/dehydratase family protein</fullName>
    </submittedName>
    <submittedName>
        <fullName evidence="3">Nucleoside-diphosphate-sugar epimerase</fullName>
    </submittedName>
</protein>
<dbReference type="PANTHER" id="PTHR43000">
    <property type="entry name" value="DTDP-D-GLUCOSE 4,6-DEHYDRATASE-RELATED"/>
    <property type="match status" value="1"/>
</dbReference>
<organism evidence="4 6">
    <name type="scientific">Flavobacterium circumlabens</name>
    <dbReference type="NCBI Taxonomy" id="2133765"/>
    <lineage>
        <taxon>Bacteria</taxon>
        <taxon>Pseudomonadati</taxon>
        <taxon>Bacteroidota</taxon>
        <taxon>Flavobacteriia</taxon>
        <taxon>Flavobacteriales</taxon>
        <taxon>Flavobacteriaceae</taxon>
        <taxon>Flavobacterium</taxon>
    </lineage>
</organism>
<gene>
    <name evidence="4" type="ORF">D0809_14680</name>
    <name evidence="3" type="ORF">EV142_105153</name>
</gene>
<dbReference type="InterPro" id="IPR036291">
    <property type="entry name" value="NAD(P)-bd_dom_sf"/>
</dbReference>
<evidence type="ECO:0000313" key="6">
    <source>
        <dbReference type="Proteomes" id="UP000298340"/>
    </source>
</evidence>
<reference evidence="3" key="3">
    <citation type="submission" date="2019-03" db="EMBL/GenBank/DDBJ databases">
        <authorList>
            <person name="Whitman W."/>
            <person name="Huntemann M."/>
            <person name="Clum A."/>
            <person name="Pillay M."/>
            <person name="Palaniappan K."/>
            <person name="Varghese N."/>
            <person name="Mikhailova N."/>
            <person name="Stamatis D."/>
            <person name="Reddy T."/>
            <person name="Daum C."/>
            <person name="Shapiro N."/>
            <person name="Ivanova N."/>
            <person name="Kyrpides N."/>
            <person name="Woyke T."/>
        </authorList>
    </citation>
    <scope>NUCLEOTIDE SEQUENCE</scope>
    <source>
        <strain evidence="3">P5626</strain>
    </source>
</reference>
<dbReference type="Proteomes" id="UP000295270">
    <property type="component" value="Unassembled WGS sequence"/>
</dbReference>
<evidence type="ECO:0000313" key="3">
    <source>
        <dbReference type="EMBL" id="TCN56377.1"/>
    </source>
</evidence>
<dbReference type="AlphaFoldDB" id="A0A4Y7UCA2"/>
<sequence>MNILLTGSNGFLGSIIKKELAKNYNITSLSRSNSFYNVSLEKEIPDFNQEFDLVIHAAGKAHSIPKTELEKKQFDDVNFLGTSNILKGLEKSGLPKQFIFISSVAVYGQEEGYNVNEEHPLLASDPYGLSKIKAENLVIEWCKKNSITYTILRLPLLVGQNPPGNLGAMIKAINNGYYFNIGKGQARKSMVLCKDVALLLPVVAPVGGIYNLTDGFHPSFHELSMAISKGKKHFSLPASLAKIIGKMGDVIGDKAPVNSLKVKKIISDLVFDDSKARKLLNWNPEPVLVFFKNEKLQSDKK</sequence>
<comment type="caution">
    <text evidence="4">The sequence shown here is derived from an EMBL/GenBank/DDBJ whole genome shotgun (WGS) entry which is preliminary data.</text>
</comment>
<name>A0A4Y7UCA2_9FLAO</name>
<reference evidence="3 5" key="1">
    <citation type="journal article" date="2015" name="Stand. Genomic Sci.">
        <title>Genomic Encyclopedia of Bacterial and Archaeal Type Strains, Phase III: the genomes of soil and plant-associated and newly described type strains.</title>
        <authorList>
            <person name="Whitman W.B."/>
            <person name="Woyke T."/>
            <person name="Klenk H.P."/>
            <person name="Zhou Y."/>
            <person name="Lilburn T.G."/>
            <person name="Beck B.J."/>
            <person name="De Vos P."/>
            <person name="Vandamme P."/>
            <person name="Eisen J.A."/>
            <person name="Garrity G."/>
            <person name="Hugenholtz P."/>
            <person name="Kyrpides N.C."/>
        </authorList>
    </citation>
    <scope>NUCLEOTIDE SEQUENCE [LARGE SCALE GENOMIC DNA]</scope>
    <source>
        <strain evidence="3 5">P5626</strain>
    </source>
</reference>
<dbReference type="InterPro" id="IPR001509">
    <property type="entry name" value="Epimerase_deHydtase"/>
</dbReference>
<accession>A0A4Y7UCA2</accession>
<reference evidence="4 6" key="2">
    <citation type="journal article" date="2018" name="Syst. Appl. Microbiol.">
        <title>Flavobacterium circumlabens sp. nov. and Flavobacterium cupreum sp. nov., two psychrotrophic species isolated from Antarctic environmental samples.</title>
        <authorList>
            <person name="Kralova S."/>
            <person name="Busse H.J."/>
            <person name="Svec P."/>
            <person name="Maslanova I."/>
            <person name="Stankova E."/>
            <person name="Bartak M."/>
            <person name="Sedlacek I."/>
        </authorList>
    </citation>
    <scope>NUCLEOTIDE SEQUENCE [LARGE SCALE GENOMIC DNA]</scope>
    <source>
        <strain evidence="4 6">CCM 8828</strain>
    </source>
</reference>
<dbReference type="EMBL" id="QWDN01000005">
    <property type="protein sequence ID" value="TEB43412.1"/>
    <property type="molecule type" value="Genomic_DNA"/>
</dbReference>
<dbReference type="Pfam" id="PF01370">
    <property type="entry name" value="Epimerase"/>
    <property type="match status" value="1"/>
</dbReference>
<feature type="domain" description="NAD-dependent epimerase/dehydratase" evidence="2">
    <location>
        <begin position="3"/>
        <end position="199"/>
    </location>
</feature>
<dbReference type="Proteomes" id="UP000298340">
    <property type="component" value="Unassembled WGS sequence"/>
</dbReference>
<evidence type="ECO:0000313" key="5">
    <source>
        <dbReference type="Proteomes" id="UP000295270"/>
    </source>
</evidence>
<dbReference type="RefSeq" id="WP_132036389.1">
    <property type="nucleotide sequence ID" value="NZ_QWDN01000005.1"/>
</dbReference>
<evidence type="ECO:0000313" key="4">
    <source>
        <dbReference type="EMBL" id="TEB43412.1"/>
    </source>
</evidence>
<evidence type="ECO:0000259" key="2">
    <source>
        <dbReference type="Pfam" id="PF01370"/>
    </source>
</evidence>
<keyword evidence="5" id="KW-1185">Reference proteome</keyword>
<dbReference type="OrthoDB" id="329806at2"/>
<dbReference type="EMBL" id="SLWA01000005">
    <property type="protein sequence ID" value="TCN56377.1"/>
    <property type="molecule type" value="Genomic_DNA"/>
</dbReference>
<dbReference type="SUPFAM" id="SSF51735">
    <property type="entry name" value="NAD(P)-binding Rossmann-fold domains"/>
    <property type="match status" value="1"/>
</dbReference>
<comment type="similarity">
    <text evidence="1">Belongs to the NAD(P)-dependent epimerase/dehydratase family.</text>
</comment>
<evidence type="ECO:0000256" key="1">
    <source>
        <dbReference type="ARBA" id="ARBA00007637"/>
    </source>
</evidence>
<dbReference type="Gene3D" id="3.40.50.720">
    <property type="entry name" value="NAD(P)-binding Rossmann-like Domain"/>
    <property type="match status" value="1"/>
</dbReference>